<dbReference type="GO" id="GO:0015035">
    <property type="term" value="F:protein-disulfide reductase activity"/>
    <property type="evidence" value="ECO:0007669"/>
    <property type="project" value="UniProtKB-UniRule"/>
</dbReference>
<dbReference type="Pfam" id="PF00085">
    <property type="entry name" value="Thioredoxin"/>
    <property type="match status" value="1"/>
</dbReference>
<dbReference type="InterPro" id="IPR017937">
    <property type="entry name" value="Thioredoxin_CS"/>
</dbReference>
<dbReference type="SUPFAM" id="SSF52833">
    <property type="entry name" value="Thioredoxin-like"/>
    <property type="match status" value="1"/>
</dbReference>
<dbReference type="EMBL" id="CP018477">
    <property type="protein sequence ID" value="ASV76462.1"/>
    <property type="molecule type" value="Genomic_DNA"/>
</dbReference>
<evidence type="ECO:0000256" key="1">
    <source>
        <dbReference type="ARBA" id="ARBA00008987"/>
    </source>
</evidence>
<dbReference type="InterPro" id="IPR005746">
    <property type="entry name" value="Thioredoxin"/>
</dbReference>
<dbReference type="PROSITE" id="PS00194">
    <property type="entry name" value="THIOREDOXIN_1"/>
    <property type="match status" value="1"/>
</dbReference>
<dbReference type="KEGG" id="ttf:THTE_3861"/>
<dbReference type="InterPro" id="IPR013766">
    <property type="entry name" value="Thioredoxin_domain"/>
</dbReference>
<sequence>MSETCPWIISTTTATFEQDVLERSKEVLVVLDFWAPWCGPCRMLGPLLEKLAREKKGAFVLVKVNTDEMPELAAVFHVQGIPTVFALRDGRVVDYFTGALPESELRAWLDQLLPQEDEALVAQADALADRDPKSAEAKYREAISRNPKSIPGRIGLARLLAKQKRYDEAKSLLNELSDLGATSEEVEKLRAELELADSGETTDLRSLEAQVVANPGDLNLRLKYARALAATLRYQEALEEALRVVQTAQGEPKEEARKLMLQIFSILGAIHPLTEEYRRRLTMALF</sequence>
<dbReference type="FunFam" id="3.40.30.10:FF:000001">
    <property type="entry name" value="Thioredoxin"/>
    <property type="match status" value="1"/>
</dbReference>
<evidence type="ECO:0000259" key="7">
    <source>
        <dbReference type="PROSITE" id="PS51352"/>
    </source>
</evidence>
<keyword evidence="5" id="KW-0676">Redox-active center</keyword>
<gene>
    <name evidence="8" type="ORF">THTE_3861</name>
</gene>
<dbReference type="PRINTS" id="PR00421">
    <property type="entry name" value="THIOREDOXIN"/>
</dbReference>
<organism evidence="8 9">
    <name type="scientific">Thermogutta terrifontis</name>
    <dbReference type="NCBI Taxonomy" id="1331910"/>
    <lineage>
        <taxon>Bacteria</taxon>
        <taxon>Pseudomonadati</taxon>
        <taxon>Planctomycetota</taxon>
        <taxon>Planctomycetia</taxon>
        <taxon>Pirellulales</taxon>
        <taxon>Thermoguttaceae</taxon>
        <taxon>Thermogutta</taxon>
    </lineage>
</organism>
<dbReference type="CDD" id="cd02956">
    <property type="entry name" value="ybbN"/>
    <property type="match status" value="1"/>
</dbReference>
<dbReference type="Pfam" id="PF14559">
    <property type="entry name" value="TPR_19"/>
    <property type="match status" value="1"/>
</dbReference>
<keyword evidence="2" id="KW-0813">Transport</keyword>
<evidence type="ECO:0000256" key="6">
    <source>
        <dbReference type="NCBIfam" id="TIGR01068"/>
    </source>
</evidence>
<dbReference type="PANTHER" id="PTHR45663">
    <property type="entry name" value="GEO12009P1"/>
    <property type="match status" value="1"/>
</dbReference>
<evidence type="ECO:0000256" key="3">
    <source>
        <dbReference type="ARBA" id="ARBA00022982"/>
    </source>
</evidence>
<dbReference type="NCBIfam" id="TIGR01068">
    <property type="entry name" value="thioredoxin"/>
    <property type="match status" value="1"/>
</dbReference>
<dbReference type="AlphaFoldDB" id="A0A286RKJ5"/>
<dbReference type="GO" id="GO:0006950">
    <property type="term" value="P:response to stress"/>
    <property type="evidence" value="ECO:0007669"/>
    <property type="project" value="UniProtKB-ARBA"/>
</dbReference>
<dbReference type="Proteomes" id="UP000215086">
    <property type="component" value="Chromosome"/>
</dbReference>
<dbReference type="RefSeq" id="WP_095416240.1">
    <property type="nucleotide sequence ID" value="NZ_CP018477.1"/>
</dbReference>
<protein>
    <recommendedName>
        <fullName evidence="6">Thioredoxin</fullName>
    </recommendedName>
</protein>
<dbReference type="PANTHER" id="PTHR45663:SF11">
    <property type="entry name" value="GEO12009P1"/>
    <property type="match status" value="1"/>
</dbReference>
<keyword evidence="4" id="KW-1015">Disulfide bond</keyword>
<proteinExistence type="inferred from homology"/>
<comment type="similarity">
    <text evidence="1">Belongs to the thioredoxin family.</text>
</comment>
<evidence type="ECO:0000256" key="4">
    <source>
        <dbReference type="ARBA" id="ARBA00023157"/>
    </source>
</evidence>
<keyword evidence="9" id="KW-1185">Reference proteome</keyword>
<name>A0A286RKJ5_9BACT</name>
<reference evidence="8 9" key="1">
    <citation type="journal article" name="Front. Microbiol.">
        <title>Sugar Metabolism of the First Thermophilic Planctomycete Thermogutta terrifontis: Comparative Genomic and Transcriptomic Approaches.</title>
        <authorList>
            <person name="Elcheninov A.G."/>
            <person name="Menzel P."/>
            <person name="Gudbergsdottir S.R."/>
            <person name="Slesarev A.I."/>
            <person name="Kadnikov V.V."/>
            <person name="Krogh A."/>
            <person name="Bonch-Osmolovskaya E.A."/>
            <person name="Peng X."/>
            <person name="Kublanov I.V."/>
        </authorList>
    </citation>
    <scope>NUCLEOTIDE SEQUENCE [LARGE SCALE GENOMIC DNA]</scope>
    <source>
        <strain evidence="8 9">R1</strain>
    </source>
</reference>
<evidence type="ECO:0000256" key="5">
    <source>
        <dbReference type="ARBA" id="ARBA00023284"/>
    </source>
</evidence>
<keyword evidence="3" id="KW-0249">Electron transport</keyword>
<evidence type="ECO:0000256" key="2">
    <source>
        <dbReference type="ARBA" id="ARBA00022448"/>
    </source>
</evidence>
<accession>A0A286RKJ5</accession>
<dbReference type="InterPro" id="IPR036249">
    <property type="entry name" value="Thioredoxin-like_sf"/>
</dbReference>
<dbReference type="GO" id="GO:0005737">
    <property type="term" value="C:cytoplasm"/>
    <property type="evidence" value="ECO:0007669"/>
    <property type="project" value="TreeGrafter"/>
</dbReference>
<feature type="domain" description="Thioredoxin" evidence="7">
    <location>
        <begin position="7"/>
        <end position="114"/>
    </location>
</feature>
<evidence type="ECO:0000313" key="9">
    <source>
        <dbReference type="Proteomes" id="UP000215086"/>
    </source>
</evidence>
<dbReference type="Gene3D" id="3.40.30.10">
    <property type="entry name" value="Glutaredoxin"/>
    <property type="match status" value="1"/>
</dbReference>
<dbReference type="InterPro" id="IPR011990">
    <property type="entry name" value="TPR-like_helical_dom_sf"/>
</dbReference>
<dbReference type="OrthoDB" id="9790390at2"/>
<dbReference type="PROSITE" id="PS51352">
    <property type="entry name" value="THIOREDOXIN_2"/>
    <property type="match status" value="1"/>
</dbReference>
<evidence type="ECO:0000313" key="8">
    <source>
        <dbReference type="EMBL" id="ASV76462.1"/>
    </source>
</evidence>
<dbReference type="Pfam" id="PF14561">
    <property type="entry name" value="TPR_20"/>
    <property type="match status" value="1"/>
</dbReference>
<dbReference type="Gene3D" id="1.25.40.10">
    <property type="entry name" value="Tetratricopeptide repeat domain"/>
    <property type="match status" value="2"/>
</dbReference>
<dbReference type="SUPFAM" id="SSF48452">
    <property type="entry name" value="TPR-like"/>
    <property type="match status" value="1"/>
</dbReference>